<sequence length="329" mass="35764">MATGDGGQPPPDHQTASVSGLVLSPATLQALSQPPTVLNGKYTYEDRSLTPETKMCIDSLTPGQQFPNFTDTENGSTTDDEGFTLVKCKKGKKRCHEAKSLSSGSSTIISVVSKKSSLTVIFMPVDQRKVVTKLNQLRLSELLESKSHGSIIQIRPNYRLNLISVDVRNSDGLSSLLKVTSLLGIPVRSFEPRSQAQATGVIRGVDTNIDSAEIHAQLKANNGASVTSVRRMDTSTTVAITVSSSRIPEYALLGLVRHKVDPFWEKPIQCHQCCHYGHVKSTCRNSPTCSRCAGPHQRNDCDAGATTVRCCNCGKEHECDITSMRKMET</sequence>
<evidence type="ECO:0000313" key="2">
    <source>
        <dbReference type="Proteomes" id="UP000805193"/>
    </source>
</evidence>
<gene>
    <name evidence="1" type="ORF">HPB47_026050</name>
</gene>
<keyword evidence="2" id="KW-1185">Reference proteome</keyword>
<evidence type="ECO:0000313" key="1">
    <source>
        <dbReference type="EMBL" id="KAG0426868.1"/>
    </source>
</evidence>
<organism evidence="1 2">
    <name type="scientific">Ixodes persulcatus</name>
    <name type="common">Taiga tick</name>
    <dbReference type="NCBI Taxonomy" id="34615"/>
    <lineage>
        <taxon>Eukaryota</taxon>
        <taxon>Metazoa</taxon>
        <taxon>Ecdysozoa</taxon>
        <taxon>Arthropoda</taxon>
        <taxon>Chelicerata</taxon>
        <taxon>Arachnida</taxon>
        <taxon>Acari</taxon>
        <taxon>Parasitiformes</taxon>
        <taxon>Ixodida</taxon>
        <taxon>Ixodoidea</taxon>
        <taxon>Ixodidae</taxon>
        <taxon>Ixodinae</taxon>
        <taxon>Ixodes</taxon>
    </lineage>
</organism>
<reference evidence="1 2" key="1">
    <citation type="journal article" date="2020" name="Cell">
        <title>Large-Scale Comparative Analyses of Tick Genomes Elucidate Their Genetic Diversity and Vector Capacities.</title>
        <authorList>
            <consortium name="Tick Genome and Microbiome Consortium (TIGMIC)"/>
            <person name="Jia N."/>
            <person name="Wang J."/>
            <person name="Shi W."/>
            <person name="Du L."/>
            <person name="Sun Y."/>
            <person name="Zhan W."/>
            <person name="Jiang J.F."/>
            <person name="Wang Q."/>
            <person name="Zhang B."/>
            <person name="Ji P."/>
            <person name="Bell-Sakyi L."/>
            <person name="Cui X.M."/>
            <person name="Yuan T.T."/>
            <person name="Jiang B.G."/>
            <person name="Yang W.F."/>
            <person name="Lam T.T."/>
            <person name="Chang Q.C."/>
            <person name="Ding S.J."/>
            <person name="Wang X.J."/>
            <person name="Zhu J.G."/>
            <person name="Ruan X.D."/>
            <person name="Zhao L."/>
            <person name="Wei J.T."/>
            <person name="Ye R.Z."/>
            <person name="Que T.C."/>
            <person name="Du C.H."/>
            <person name="Zhou Y.H."/>
            <person name="Cheng J.X."/>
            <person name="Dai P.F."/>
            <person name="Guo W.B."/>
            <person name="Han X.H."/>
            <person name="Huang E.J."/>
            <person name="Li L.F."/>
            <person name="Wei W."/>
            <person name="Gao Y.C."/>
            <person name="Liu J.Z."/>
            <person name="Shao H.Z."/>
            <person name="Wang X."/>
            <person name="Wang C.C."/>
            <person name="Yang T.C."/>
            <person name="Huo Q.B."/>
            <person name="Li W."/>
            <person name="Chen H.Y."/>
            <person name="Chen S.E."/>
            <person name="Zhou L.G."/>
            <person name="Ni X.B."/>
            <person name="Tian J.H."/>
            <person name="Sheng Y."/>
            <person name="Liu T."/>
            <person name="Pan Y.S."/>
            <person name="Xia L.Y."/>
            <person name="Li J."/>
            <person name="Zhao F."/>
            <person name="Cao W.C."/>
        </authorList>
    </citation>
    <scope>NUCLEOTIDE SEQUENCE [LARGE SCALE GENOMIC DNA]</scope>
    <source>
        <strain evidence="1">Iper-2018</strain>
    </source>
</reference>
<dbReference type="Proteomes" id="UP000805193">
    <property type="component" value="Unassembled WGS sequence"/>
</dbReference>
<comment type="caution">
    <text evidence="1">The sequence shown here is derived from an EMBL/GenBank/DDBJ whole genome shotgun (WGS) entry which is preliminary data.</text>
</comment>
<dbReference type="EMBL" id="JABSTQ010009678">
    <property type="protein sequence ID" value="KAG0426868.1"/>
    <property type="molecule type" value="Genomic_DNA"/>
</dbReference>
<name>A0AC60Q1T2_IXOPE</name>
<accession>A0AC60Q1T2</accession>
<proteinExistence type="predicted"/>
<protein>
    <submittedName>
        <fullName evidence="1">Uncharacterized protein</fullName>
    </submittedName>
</protein>